<keyword evidence="2" id="KW-1185">Reference proteome</keyword>
<organism evidence="1 2">
    <name type="scientific">Scortum barcoo</name>
    <name type="common">barcoo grunter</name>
    <dbReference type="NCBI Taxonomy" id="214431"/>
    <lineage>
        <taxon>Eukaryota</taxon>
        <taxon>Metazoa</taxon>
        <taxon>Chordata</taxon>
        <taxon>Craniata</taxon>
        <taxon>Vertebrata</taxon>
        <taxon>Euteleostomi</taxon>
        <taxon>Actinopterygii</taxon>
        <taxon>Neopterygii</taxon>
        <taxon>Teleostei</taxon>
        <taxon>Neoteleostei</taxon>
        <taxon>Acanthomorphata</taxon>
        <taxon>Eupercaria</taxon>
        <taxon>Centrarchiformes</taxon>
        <taxon>Terapontoidei</taxon>
        <taxon>Terapontidae</taxon>
        <taxon>Scortum</taxon>
    </lineage>
</organism>
<dbReference type="EMBL" id="CM041538">
    <property type="protein sequence ID" value="KAI3368386.1"/>
    <property type="molecule type" value="Genomic_DNA"/>
</dbReference>
<evidence type="ECO:0000313" key="2">
    <source>
        <dbReference type="Proteomes" id="UP000831701"/>
    </source>
</evidence>
<protein>
    <submittedName>
        <fullName evidence="1">Uncharacterized protein</fullName>
    </submittedName>
</protein>
<reference evidence="1" key="1">
    <citation type="submission" date="2022-04" db="EMBL/GenBank/DDBJ databases">
        <title>Jade perch genome.</title>
        <authorList>
            <person name="Chao B."/>
        </authorList>
    </citation>
    <scope>NUCLEOTIDE SEQUENCE</scope>
    <source>
        <strain evidence="1">CB-2022</strain>
    </source>
</reference>
<gene>
    <name evidence="1" type="ORF">L3Q82_008089</name>
</gene>
<name>A0ACB8WKW3_9TELE</name>
<comment type="caution">
    <text evidence="1">The sequence shown here is derived from an EMBL/GenBank/DDBJ whole genome shotgun (WGS) entry which is preliminary data.</text>
</comment>
<accession>A0ACB8WKW3</accession>
<proteinExistence type="predicted"/>
<evidence type="ECO:0000313" key="1">
    <source>
        <dbReference type="EMBL" id="KAI3368386.1"/>
    </source>
</evidence>
<sequence length="1098" mass="119941">MQWAPALGDAEALSSLLSLHSVRVAGRILSLWRQKLSGKERSLLIDSSQGKIAPNPADSFPDVCLSPELGDLTGPLLTVVNPDKMTVHKVDKKTLYNNCVKSINKKGTEQQTSHCVDPKTVRGNRTEPTVEVFIQTSPQKTDCRPPVENFTRLLTGVPVVQVCFGPGSGATWLGLGSMPVVEADTPACCQTGAGGQLLGGGGLLSGPEKVSDVVVSGVVIQDSFTPVHPLVNPARKITISNVPPFIRNEVLAKELSRFGQLVSPIKMLSLGSKSPLLKHVVCHRRQVFMVLRENSAELNLSFNFKVDGFSYMVFATSETMKCFGCGAEGHLIRSCPEGAGGRRAAAAAGEGFVAPAPGGGPPAPGPASGDPSACSGGEVSVKSRDQLQRKDSVQADGEKQKDISDEVKQTECVNSEKPHDDLSLCEEQFIDDEDMSDDELLKLSQKRKNIEPVQKNVKASKMIKGSKAGKPPAESESESLLSQEEQTLYSPADIKKFLQGTKGTRLLKVEDHFSDLKLFIESAKPLTKTSGDVGESVLTEQEIYHLKKLIVKFTRNVTRDMTRSMRDLEIQLVELQSRAESTGDRGLLNSLKSKKRALANLLGVAAEGALVRSRFLNITQMDAPSQFFLWSGEEEWTKKNSSLPCDPVTALQSPTLLRSGNLQCVFIKTYIRVNLQTTQMCAAVFFTGLLQVETEANTKLEAQLTPQELYAALMSLKSGKAPGIDGLPVDFYKSFWSVLGEDLLEVFNDCLERGRLPLSCRRAVITLLPKKGDLQELKNWRPVSLLCTDYKIMSKVLASRLREVMASIIHPDQTYCVPGRLISDNVTLIRDILEVSGSLAVDTGSVGRLFLGQVALGPSEHPVSAKGGGWTGSGPSSQQGRCLPPYSSYRDSSPDLQTWFGGVYPAASLQRCGGLRLGPALFLMDCRSLDTSSLPAFYRSVFSVWILLRKQRREQADSLYWLLQEPVLFGGFLDCPSWSGPTLSRLLRAAGVSTLGQVVELAGPRLDDPVGLAAQLGLRSTRIMGQVLKHWRQKLTAEQFLLLNDFCYGSLQQNCEDPFPSIRLFPDFKNCSGPLLELAWILWVCPWRTPRGRLCTDS</sequence>
<dbReference type="Proteomes" id="UP000831701">
    <property type="component" value="Chromosome 8"/>
</dbReference>